<evidence type="ECO:0000313" key="2">
    <source>
        <dbReference type="EMBL" id="KAK7518805.1"/>
    </source>
</evidence>
<organism evidence="2 3">
    <name type="scientific">Phyllosticta citriasiana</name>
    <dbReference type="NCBI Taxonomy" id="595635"/>
    <lineage>
        <taxon>Eukaryota</taxon>
        <taxon>Fungi</taxon>
        <taxon>Dikarya</taxon>
        <taxon>Ascomycota</taxon>
        <taxon>Pezizomycotina</taxon>
        <taxon>Dothideomycetes</taxon>
        <taxon>Dothideomycetes incertae sedis</taxon>
        <taxon>Botryosphaeriales</taxon>
        <taxon>Phyllostictaceae</taxon>
        <taxon>Phyllosticta</taxon>
    </lineage>
</organism>
<dbReference type="EMBL" id="JBBPHU010000004">
    <property type="protein sequence ID" value="KAK7518805.1"/>
    <property type="molecule type" value="Genomic_DNA"/>
</dbReference>
<sequence length="804" mass="90433">MDSLASFANSHETTLPDPSFSIGPDGHLRHDFVLTPDVPFSSSNYTDCLYTTRQSTTLPQPIRHHPIWTIHIRARAGPIDVMIHEMLEPALWPCNPHSSSTDAPQQSFEHPRDLLAARAMRFRLMNRVAGEPMAVPFQRFHVVVPRLAAPREWNRIYRVFLYPRASSDEQSGVARALPNLSTAAARHAEALVRRGAVVAPSARLAPSGGDKYNDSDGFADFRGVRLPPSTVAVCRTWARVAAWQGERMRSGDAALDARPLRPLDCNIDKAMTGNWHRSVSARPESAFPLMFEEEDNDSSPFWAAVDAVASSHSLKLLLVLAVAAFLVDIVAYGSFKVVDDVFPALVEGMANLLATALIGGLDLQIEEHVHQQIAKNEGVRSSFTIGPDASTRNVVYFFPEHEFLRSYHPFSYRMRAFYHPIEHIPRHSQVWTIHTRVEWPYNVDIYVVEDLTGEYPRRHPSPPKQQQPERNNRIYCDLPDLRTAPGDADRVHYLPLLRDAREGVPPENVVVHVPPLRTDEANRVYRFYLYPWSGARRSGGGGNGSSIHSRYLQYYVGHHHLEKRGAYPEMPRCAVIAPASAGGTVAHGADGFVVGPLTRAYCEEMGSVADWIEACVRAGAAGYDASDMPAPVDEESEDDWGPLLGAAPAMGAVGSRSVSDLTMVVEEEEEEEEEDDDDEEEPFYLDLLLASRERSADVCDARSFYLSRLFALTRGEWREVVEDAWEDEEAYGLGLLFDPREETKDLEDEDSFNLRRLFEEPEENEELNEVEKVFWDGVYDEVYQADDEFSDDEPIAKHFWFALD</sequence>
<reference evidence="2 3" key="1">
    <citation type="submission" date="2024-04" db="EMBL/GenBank/DDBJ databases">
        <title>Phyllosticta paracitricarpa is synonymous to the EU quarantine fungus P. citricarpa based on phylogenomic analyses.</title>
        <authorList>
            <consortium name="Lawrence Berkeley National Laboratory"/>
            <person name="Van Ingen-Buijs V.A."/>
            <person name="Van Westerhoven A.C."/>
            <person name="Haridas S."/>
            <person name="Skiadas P."/>
            <person name="Martin F."/>
            <person name="Groenewald J.Z."/>
            <person name="Crous P.W."/>
            <person name="Seidl M.F."/>
        </authorList>
    </citation>
    <scope>NUCLEOTIDE SEQUENCE [LARGE SCALE GENOMIC DNA]</scope>
    <source>
        <strain evidence="2 3">CBS 123371</strain>
    </source>
</reference>
<dbReference type="Proteomes" id="UP001363622">
    <property type="component" value="Unassembled WGS sequence"/>
</dbReference>
<feature type="region of interest" description="Disordered" evidence="1">
    <location>
        <begin position="1"/>
        <end position="21"/>
    </location>
</feature>
<proteinExistence type="predicted"/>
<evidence type="ECO:0000313" key="3">
    <source>
        <dbReference type="Proteomes" id="UP001363622"/>
    </source>
</evidence>
<evidence type="ECO:0000256" key="1">
    <source>
        <dbReference type="SAM" id="MobiDB-lite"/>
    </source>
</evidence>
<gene>
    <name evidence="2" type="ORF">IWZ03DRAFT_359049</name>
</gene>
<name>A0ABR1KPF5_9PEZI</name>
<keyword evidence="3" id="KW-1185">Reference proteome</keyword>
<accession>A0ABR1KPF5</accession>
<feature type="compositionally biased region" description="Polar residues" evidence="1">
    <location>
        <begin position="1"/>
        <end position="13"/>
    </location>
</feature>
<comment type="caution">
    <text evidence="2">The sequence shown here is derived from an EMBL/GenBank/DDBJ whole genome shotgun (WGS) entry which is preliminary data.</text>
</comment>
<protein>
    <submittedName>
        <fullName evidence="2">Uncharacterized protein</fullName>
    </submittedName>
</protein>